<comment type="similarity">
    <text evidence="1 10">Belongs to the helicase family. RecQ subfamily.</text>
</comment>
<evidence type="ECO:0000256" key="8">
    <source>
        <dbReference type="ARBA" id="ARBA00023235"/>
    </source>
</evidence>
<dbReference type="PANTHER" id="PTHR13710:SF105">
    <property type="entry name" value="ATP-DEPENDENT DNA HELICASE Q1"/>
    <property type="match status" value="1"/>
</dbReference>
<evidence type="ECO:0000256" key="10">
    <source>
        <dbReference type="RuleBase" id="RU364117"/>
    </source>
</evidence>
<evidence type="ECO:0000256" key="5">
    <source>
        <dbReference type="ARBA" id="ARBA00022806"/>
    </source>
</evidence>
<dbReference type="Pfam" id="PF00271">
    <property type="entry name" value="Helicase_C"/>
    <property type="match status" value="1"/>
</dbReference>
<keyword evidence="5 10" id="KW-0347">Helicase</keyword>
<keyword evidence="10" id="KW-0539">Nucleus</keyword>
<dbReference type="FunFam" id="3.40.50.300:FF:001389">
    <property type="entry name" value="ATP-dependent DNA helicase RecQ"/>
    <property type="match status" value="1"/>
</dbReference>
<dbReference type="GO" id="GO:0000724">
    <property type="term" value="P:double-strand break repair via homologous recombination"/>
    <property type="evidence" value="ECO:0007669"/>
    <property type="project" value="TreeGrafter"/>
</dbReference>
<evidence type="ECO:0000256" key="11">
    <source>
        <dbReference type="SAM" id="MobiDB-lite"/>
    </source>
</evidence>
<evidence type="ECO:0000259" key="13">
    <source>
        <dbReference type="PROSITE" id="PS51194"/>
    </source>
</evidence>
<dbReference type="InterPro" id="IPR036388">
    <property type="entry name" value="WH-like_DNA-bd_sf"/>
</dbReference>
<keyword evidence="4 10" id="KW-0378">Hydrolase</keyword>
<evidence type="ECO:0000313" key="14">
    <source>
        <dbReference type="EMBL" id="ORZ12267.1"/>
    </source>
</evidence>
<dbReference type="InterPro" id="IPR027417">
    <property type="entry name" value="P-loop_NTPase"/>
</dbReference>
<comment type="catalytic activity">
    <reaction evidence="9 10">
        <text>Couples ATP hydrolysis with the unwinding of duplex DNA by translocating in the 3'-5' direction.</text>
        <dbReference type="EC" id="5.6.2.4"/>
    </reaction>
</comment>
<dbReference type="GO" id="GO:0043138">
    <property type="term" value="F:3'-5' DNA helicase activity"/>
    <property type="evidence" value="ECO:0007669"/>
    <property type="project" value="UniProtKB-EC"/>
</dbReference>
<dbReference type="GO" id="GO:0009378">
    <property type="term" value="F:four-way junction helicase activity"/>
    <property type="evidence" value="ECO:0007669"/>
    <property type="project" value="TreeGrafter"/>
</dbReference>
<dbReference type="PROSITE" id="PS51194">
    <property type="entry name" value="HELICASE_CTER"/>
    <property type="match status" value="1"/>
</dbReference>
<dbReference type="CDD" id="cd18794">
    <property type="entry name" value="SF2_C_RecQ"/>
    <property type="match status" value="1"/>
</dbReference>
<keyword evidence="15" id="KW-1185">Reference proteome</keyword>
<dbReference type="AlphaFoldDB" id="A0A1X2I9Q5"/>
<evidence type="ECO:0000256" key="4">
    <source>
        <dbReference type="ARBA" id="ARBA00022801"/>
    </source>
</evidence>
<dbReference type="GO" id="GO:0005524">
    <property type="term" value="F:ATP binding"/>
    <property type="evidence" value="ECO:0007669"/>
    <property type="project" value="UniProtKB-KW"/>
</dbReference>
<dbReference type="OrthoDB" id="10261556at2759"/>
<dbReference type="InterPro" id="IPR001650">
    <property type="entry name" value="Helicase_C-like"/>
</dbReference>
<organism evidence="14 15">
    <name type="scientific">Absidia repens</name>
    <dbReference type="NCBI Taxonomy" id="90262"/>
    <lineage>
        <taxon>Eukaryota</taxon>
        <taxon>Fungi</taxon>
        <taxon>Fungi incertae sedis</taxon>
        <taxon>Mucoromycota</taxon>
        <taxon>Mucoromycotina</taxon>
        <taxon>Mucoromycetes</taxon>
        <taxon>Mucorales</taxon>
        <taxon>Cunninghamellaceae</taxon>
        <taxon>Absidia</taxon>
    </lineage>
</organism>
<dbReference type="EMBL" id="MCGE01000019">
    <property type="protein sequence ID" value="ORZ12267.1"/>
    <property type="molecule type" value="Genomic_DNA"/>
</dbReference>
<dbReference type="GO" id="GO:0046872">
    <property type="term" value="F:metal ion binding"/>
    <property type="evidence" value="ECO:0007669"/>
    <property type="project" value="UniProtKB-KW"/>
</dbReference>
<dbReference type="Proteomes" id="UP000193560">
    <property type="component" value="Unassembled WGS sequence"/>
</dbReference>
<accession>A0A1X2I9Q5</accession>
<evidence type="ECO:0000313" key="15">
    <source>
        <dbReference type="Proteomes" id="UP000193560"/>
    </source>
</evidence>
<evidence type="ECO:0000256" key="6">
    <source>
        <dbReference type="ARBA" id="ARBA00022840"/>
    </source>
</evidence>
<dbReference type="GO" id="GO:0005634">
    <property type="term" value="C:nucleus"/>
    <property type="evidence" value="ECO:0007669"/>
    <property type="project" value="UniProtKB-SubCell"/>
</dbReference>
<keyword evidence="6 10" id="KW-0067">ATP-binding</keyword>
<gene>
    <name evidence="14" type="ORF">BCR42DRAFT_356263</name>
</gene>
<dbReference type="EC" id="5.6.2.4" evidence="10"/>
<dbReference type="PROSITE" id="PS51192">
    <property type="entry name" value="HELICASE_ATP_BIND_1"/>
    <property type="match status" value="1"/>
</dbReference>
<protein>
    <recommendedName>
        <fullName evidence="10">ATP-dependent DNA helicase</fullName>
        <ecNumber evidence="10">5.6.2.4</ecNumber>
    </recommendedName>
</protein>
<dbReference type="Gene3D" id="1.10.10.10">
    <property type="entry name" value="Winged helix-like DNA-binding domain superfamily/Winged helix DNA-binding domain"/>
    <property type="match status" value="1"/>
</dbReference>
<keyword evidence="2" id="KW-0479">Metal-binding</keyword>
<keyword evidence="8" id="KW-0413">Isomerase</keyword>
<dbReference type="GO" id="GO:0003677">
    <property type="term" value="F:DNA binding"/>
    <property type="evidence" value="ECO:0007669"/>
    <property type="project" value="UniProtKB-KW"/>
</dbReference>
<dbReference type="Gene3D" id="3.40.50.300">
    <property type="entry name" value="P-loop containing nucleotide triphosphate hydrolases"/>
    <property type="match status" value="2"/>
</dbReference>
<proteinExistence type="inferred from homology"/>
<dbReference type="InterPro" id="IPR004589">
    <property type="entry name" value="DNA_helicase_ATP-dep_RecQ"/>
</dbReference>
<keyword evidence="7" id="KW-0238">DNA-binding</keyword>
<dbReference type="SUPFAM" id="SSF52540">
    <property type="entry name" value="P-loop containing nucleoside triphosphate hydrolases"/>
    <property type="match status" value="1"/>
</dbReference>
<dbReference type="GO" id="GO:0016887">
    <property type="term" value="F:ATP hydrolysis activity"/>
    <property type="evidence" value="ECO:0007669"/>
    <property type="project" value="RHEA"/>
</dbReference>
<evidence type="ECO:0000256" key="7">
    <source>
        <dbReference type="ARBA" id="ARBA00023125"/>
    </source>
</evidence>
<comment type="subcellular location">
    <subcellularLocation>
        <location evidence="10">Nucleus</location>
    </subcellularLocation>
</comment>
<evidence type="ECO:0000256" key="3">
    <source>
        <dbReference type="ARBA" id="ARBA00022741"/>
    </source>
</evidence>
<dbReference type="NCBIfam" id="TIGR00614">
    <property type="entry name" value="recQ_fam"/>
    <property type="match status" value="1"/>
</dbReference>
<dbReference type="GO" id="GO:0005737">
    <property type="term" value="C:cytoplasm"/>
    <property type="evidence" value="ECO:0007669"/>
    <property type="project" value="TreeGrafter"/>
</dbReference>
<dbReference type="SMART" id="SM00487">
    <property type="entry name" value="DEXDc"/>
    <property type="match status" value="1"/>
</dbReference>
<evidence type="ECO:0000256" key="2">
    <source>
        <dbReference type="ARBA" id="ARBA00022723"/>
    </source>
</evidence>
<feature type="region of interest" description="Disordered" evidence="11">
    <location>
        <begin position="636"/>
        <end position="671"/>
    </location>
</feature>
<comment type="caution">
    <text evidence="14">The sequence shown here is derived from an EMBL/GenBank/DDBJ whole genome shotgun (WGS) entry which is preliminary data.</text>
</comment>
<evidence type="ECO:0000256" key="9">
    <source>
        <dbReference type="ARBA" id="ARBA00034617"/>
    </source>
</evidence>
<feature type="compositionally biased region" description="Polar residues" evidence="11">
    <location>
        <begin position="651"/>
        <end position="671"/>
    </location>
</feature>
<keyword evidence="3 10" id="KW-0547">Nucleotide-binding</keyword>
<evidence type="ECO:0000259" key="12">
    <source>
        <dbReference type="PROSITE" id="PS51192"/>
    </source>
</evidence>
<reference evidence="14 15" key="1">
    <citation type="submission" date="2016-07" db="EMBL/GenBank/DDBJ databases">
        <title>Pervasive Adenine N6-methylation of Active Genes in Fungi.</title>
        <authorList>
            <consortium name="DOE Joint Genome Institute"/>
            <person name="Mondo S.J."/>
            <person name="Dannebaum R.O."/>
            <person name="Kuo R.C."/>
            <person name="Labutti K."/>
            <person name="Haridas S."/>
            <person name="Kuo A."/>
            <person name="Salamov A."/>
            <person name="Ahrendt S.R."/>
            <person name="Lipzen A."/>
            <person name="Sullivan W."/>
            <person name="Andreopoulos W.B."/>
            <person name="Clum A."/>
            <person name="Lindquist E."/>
            <person name="Daum C."/>
            <person name="Ramamoorthy G.K."/>
            <person name="Gryganskyi A."/>
            <person name="Culley D."/>
            <person name="Magnuson J.K."/>
            <person name="James T.Y."/>
            <person name="O'Malley M.A."/>
            <person name="Stajich J.E."/>
            <person name="Spatafora J.W."/>
            <person name="Visel A."/>
            <person name="Grigoriev I.V."/>
        </authorList>
    </citation>
    <scope>NUCLEOTIDE SEQUENCE [LARGE SCALE GENOMIC DNA]</scope>
    <source>
        <strain evidence="14 15">NRRL 1336</strain>
    </source>
</reference>
<name>A0A1X2I9Q5_9FUNG</name>
<dbReference type="SMART" id="SM00490">
    <property type="entry name" value="HELICc"/>
    <property type="match status" value="1"/>
</dbReference>
<dbReference type="InterPro" id="IPR011545">
    <property type="entry name" value="DEAD/DEAH_box_helicase_dom"/>
</dbReference>
<dbReference type="GO" id="GO:0005694">
    <property type="term" value="C:chromosome"/>
    <property type="evidence" value="ECO:0007669"/>
    <property type="project" value="TreeGrafter"/>
</dbReference>
<evidence type="ECO:0000256" key="1">
    <source>
        <dbReference type="ARBA" id="ARBA00005446"/>
    </source>
</evidence>
<feature type="domain" description="Helicase ATP-binding" evidence="12">
    <location>
        <begin position="89"/>
        <end position="270"/>
    </location>
</feature>
<sequence>MLQLEHQLSAVDKEINAIGQQIYNLKEKRQKLYVERQLLKDRLDIANQETSFLPDYTNEDFPWSQRLYERAKQHWNITSFRELQVPIMNAALDRKRDVFVVLPTGGGKSLCYQLPAILESGFTLVISPLVSLIKDQTFHLNDANIPAAYLTASSSKEQVALVQASMSKSSRSRGHDPHFKLLYVTPEKIANSKRFMAKLSQAYDSGILDRIVIDEAHCCSQQGHDFRPDYKKLNVLRTVFPETPIMALTATCPWNVMKDVMHILGMKEPQYYDGTLIYSAPLYRPNLVYKVIPKPESQEEQIQHMADWIIKNYPTSSGIIYCLTKKETSTIALALNRQSGGRIYCGIYHADMSDEEKEETHQKWRRNQIQVIIATIAFGMGINHLQTRFVIHHTLSKSVEGYYQESGRAGRDGEKAECILYYRGQDAARLSTMVVTEVQGRDNLNAIVRYAQEYTTCRKIFFEKYFFLESGNLQFLQQDDNNGDSSTLLVNQTTPDTPCGICDNCVRDRSTVVVDDISIETLTLVTILRSLQQLNERVTLIKLISIWKAKGLKALHLEHLKQNNNIRVPVDRKYSIADLENIINYLIGENYLADDYHFTAYSTIAYIVEGPRSSQFIMDDDTFDLDITMEFIRETKDGQEPANKKRRKIEPSTSRKQVNEGNNPSNAIDLD</sequence>
<dbReference type="InterPro" id="IPR014001">
    <property type="entry name" value="Helicase_ATP-bd"/>
</dbReference>
<dbReference type="Pfam" id="PF00270">
    <property type="entry name" value="DEAD"/>
    <property type="match status" value="1"/>
</dbReference>
<dbReference type="Pfam" id="PF16124">
    <property type="entry name" value="RecQ_Zn_bind"/>
    <property type="match status" value="1"/>
</dbReference>
<comment type="catalytic activity">
    <reaction evidence="10">
        <text>ATP + H2O = ADP + phosphate + H(+)</text>
        <dbReference type="Rhea" id="RHEA:13065"/>
        <dbReference type="ChEBI" id="CHEBI:15377"/>
        <dbReference type="ChEBI" id="CHEBI:15378"/>
        <dbReference type="ChEBI" id="CHEBI:30616"/>
        <dbReference type="ChEBI" id="CHEBI:43474"/>
        <dbReference type="ChEBI" id="CHEBI:456216"/>
    </reaction>
</comment>
<dbReference type="InterPro" id="IPR032284">
    <property type="entry name" value="RecQ_Zn-bd"/>
</dbReference>
<feature type="domain" description="Helicase C-terminal" evidence="13">
    <location>
        <begin position="301"/>
        <end position="455"/>
    </location>
</feature>
<dbReference type="STRING" id="90262.A0A1X2I9Q5"/>
<dbReference type="PANTHER" id="PTHR13710">
    <property type="entry name" value="DNA HELICASE RECQ FAMILY MEMBER"/>
    <property type="match status" value="1"/>
</dbReference>